<evidence type="ECO:0000313" key="3">
    <source>
        <dbReference type="EMBL" id="KXV61013.1"/>
    </source>
</evidence>
<dbReference type="Pfam" id="PF07786">
    <property type="entry name" value="HGSNAT_cat"/>
    <property type="match status" value="1"/>
</dbReference>
<feature type="transmembrane region" description="Helical" evidence="1">
    <location>
        <begin position="220"/>
        <end position="240"/>
    </location>
</feature>
<gene>
    <name evidence="3" type="ORF">AD948_03210</name>
</gene>
<reference evidence="3 4" key="1">
    <citation type="submission" date="2015-06" db="EMBL/GenBank/DDBJ databases">
        <title>Improved classification and identification of acetic acid bacteria using matrix-assisted laser desorption/ionization time-of-flight mass spectrometry; Gluconobacter nephelii and Gluconobacter uchimurae are later heterotypic synonyms of Gluconobacter japonicus and Gluconobacter oxydans, respectively.</title>
        <authorList>
            <person name="Li L."/>
            <person name="Cleenwerck I."/>
            <person name="De Vuyst L."/>
            <person name="Vandamme P."/>
        </authorList>
    </citation>
    <scope>NUCLEOTIDE SEQUENCE [LARGE SCALE GENOMIC DNA]</scope>
    <source>
        <strain evidence="3 4">LMG 23690</strain>
    </source>
</reference>
<feature type="domain" description="Heparan-alpha-glucosaminide N-acetyltransferase catalytic" evidence="2">
    <location>
        <begin position="18"/>
        <end position="243"/>
    </location>
</feature>
<feature type="transmembrane region" description="Helical" evidence="1">
    <location>
        <begin position="62"/>
        <end position="80"/>
    </location>
</feature>
<dbReference type="PANTHER" id="PTHR31061">
    <property type="entry name" value="LD22376P"/>
    <property type="match status" value="1"/>
</dbReference>
<protein>
    <recommendedName>
        <fullName evidence="2">Heparan-alpha-glucosaminide N-acetyltransferase catalytic domain-containing protein</fullName>
    </recommendedName>
</protein>
<sequence>MSRPDHGAEATGLPLPRRIVSIDIMRGATIVFMVIVNNPGDWNRVWSPLDHAAWNGCTPADLVFPFFLFLMGCVIPFAFDRRLREGAQRSQLVGHIAWRGLALVGLKLLLSLYPFFHVTHLRFFGVLTRIALCYVAAASLYLCSRKTGFLVSVIGLILLAYWAILYALPVPGLGWPGKDFAFLDLDQNMAAWLDRQFSAWCQTWLHTGVLYEKTWDPEGLLSTLPAIATTLSGVLAGQVFRRKDISPARRPMLFMAAGGASILLGLLWGQVFPLNKSLWTSSFTLVSSGAALCGLAVCDGIFDVLRLQNKNTIIQAIATFCQMFGMNAVFAFLFSGFLAKTLLVLPSPVAGSTSLEGGIYQALRAGYPSSNLTSFFFSCCFLILVFLPVYGLYRKKIFIRL</sequence>
<evidence type="ECO:0000313" key="4">
    <source>
        <dbReference type="Proteomes" id="UP000075360"/>
    </source>
</evidence>
<dbReference type="AlphaFoldDB" id="A0A149U6E2"/>
<dbReference type="Proteomes" id="UP000075360">
    <property type="component" value="Unassembled WGS sequence"/>
</dbReference>
<feature type="transmembrane region" description="Helical" evidence="1">
    <location>
        <begin position="92"/>
        <end position="116"/>
    </location>
</feature>
<feature type="transmembrane region" description="Helical" evidence="1">
    <location>
        <begin position="122"/>
        <end position="142"/>
    </location>
</feature>
<evidence type="ECO:0000259" key="2">
    <source>
        <dbReference type="Pfam" id="PF07786"/>
    </source>
</evidence>
<comment type="caution">
    <text evidence="3">The sequence shown here is derived from an EMBL/GenBank/DDBJ whole genome shotgun (WGS) entry which is preliminary data.</text>
</comment>
<keyword evidence="1" id="KW-0812">Transmembrane</keyword>
<feature type="transmembrane region" description="Helical" evidence="1">
    <location>
        <begin position="149"/>
        <end position="168"/>
    </location>
</feature>
<proteinExistence type="predicted"/>
<name>A0A149U6E2_9PROT</name>
<organism evidence="3 4">
    <name type="scientific">Acetobacter senegalensis</name>
    <dbReference type="NCBI Taxonomy" id="446692"/>
    <lineage>
        <taxon>Bacteria</taxon>
        <taxon>Pseudomonadati</taxon>
        <taxon>Pseudomonadota</taxon>
        <taxon>Alphaproteobacteria</taxon>
        <taxon>Acetobacterales</taxon>
        <taxon>Acetobacteraceae</taxon>
        <taxon>Acetobacter</taxon>
    </lineage>
</organism>
<dbReference type="RefSeq" id="WP_338076673.1">
    <property type="nucleotide sequence ID" value="NZ_LHZU01000100.1"/>
</dbReference>
<accession>A0A149U6E2</accession>
<keyword evidence="1" id="KW-0472">Membrane</keyword>
<feature type="transmembrane region" description="Helical" evidence="1">
    <location>
        <begin position="283"/>
        <end position="305"/>
    </location>
</feature>
<feature type="transmembrane region" description="Helical" evidence="1">
    <location>
        <begin position="252"/>
        <end position="271"/>
    </location>
</feature>
<dbReference type="EMBL" id="LHZU01000100">
    <property type="protein sequence ID" value="KXV61013.1"/>
    <property type="molecule type" value="Genomic_DNA"/>
</dbReference>
<dbReference type="PANTHER" id="PTHR31061:SF24">
    <property type="entry name" value="LD22376P"/>
    <property type="match status" value="1"/>
</dbReference>
<evidence type="ECO:0000256" key="1">
    <source>
        <dbReference type="SAM" id="Phobius"/>
    </source>
</evidence>
<dbReference type="PATRIC" id="fig|446692.4.peg.1792"/>
<feature type="transmembrane region" description="Helical" evidence="1">
    <location>
        <begin position="372"/>
        <end position="393"/>
    </location>
</feature>
<dbReference type="InterPro" id="IPR012429">
    <property type="entry name" value="HGSNAT_cat"/>
</dbReference>
<keyword evidence="1" id="KW-1133">Transmembrane helix</keyword>
<feature type="transmembrane region" description="Helical" evidence="1">
    <location>
        <begin position="317"/>
        <end position="339"/>
    </location>
</feature>